<evidence type="ECO:0000313" key="4">
    <source>
        <dbReference type="Proteomes" id="UP000251960"/>
    </source>
</evidence>
<dbReference type="Proteomes" id="UP000251960">
    <property type="component" value="Chromosome 2"/>
</dbReference>
<sequence>MQALPTSNQRVGLSQANMFLIEMRQAALEERTKRYFMQRLTWENKYRERVQSAIQKCNASEKRRLGLLESEKRRVQSRLLQIQLAVKTASNQRKSERSKLNEQLEEKLQKLFNLSQTKISAFGEAMLHTIGYIYVQQAARELGKSRVYIGVPFIAE</sequence>
<keyword evidence="1" id="KW-0175">Coiled coil</keyword>
<proteinExistence type="predicted"/>
<dbReference type="AlphaFoldDB" id="A0A3L6FZ98"/>
<feature type="coiled-coil region" evidence="1">
    <location>
        <begin position="86"/>
        <end position="117"/>
    </location>
</feature>
<evidence type="ECO:0000256" key="1">
    <source>
        <dbReference type="SAM" id="Coils"/>
    </source>
</evidence>
<dbReference type="EMBL" id="NCVQ01000003">
    <property type="protein sequence ID" value="PWZ40262.1"/>
    <property type="molecule type" value="Genomic_DNA"/>
</dbReference>
<dbReference type="InterPro" id="IPR026894">
    <property type="entry name" value="DnaJ_X"/>
</dbReference>
<accession>A0A3L6FZ98</accession>
<protein>
    <submittedName>
        <fullName evidence="3">Chaperone protein dnaJ 10</fullName>
    </submittedName>
</protein>
<reference evidence="3 4" key="1">
    <citation type="journal article" date="2018" name="Nat. Genet.">
        <title>Extensive intraspecific gene order and gene structural variations between Mo17 and other maize genomes.</title>
        <authorList>
            <person name="Sun S."/>
            <person name="Zhou Y."/>
            <person name="Chen J."/>
            <person name="Shi J."/>
            <person name="Zhao H."/>
            <person name="Zhao H."/>
            <person name="Song W."/>
            <person name="Zhang M."/>
            <person name="Cui Y."/>
            <person name="Dong X."/>
            <person name="Liu H."/>
            <person name="Ma X."/>
            <person name="Jiao Y."/>
            <person name="Wang B."/>
            <person name="Wei X."/>
            <person name="Stein J.C."/>
            <person name="Glaubitz J.C."/>
            <person name="Lu F."/>
            <person name="Yu G."/>
            <person name="Liang C."/>
            <person name="Fengler K."/>
            <person name="Li B."/>
            <person name="Rafalski A."/>
            <person name="Schnable P.S."/>
            <person name="Ware D.H."/>
            <person name="Buckler E.S."/>
            <person name="Lai J."/>
        </authorList>
    </citation>
    <scope>NUCLEOTIDE SEQUENCE [LARGE SCALE GENOMIC DNA]</scope>
    <source>
        <strain evidence="4">cv. Missouri 17</strain>
        <tissue evidence="3">Seedling</tissue>
    </source>
</reference>
<dbReference type="Pfam" id="PF14308">
    <property type="entry name" value="DnaJ-X"/>
    <property type="match status" value="1"/>
</dbReference>
<dbReference type="InterPro" id="IPR052423">
    <property type="entry name" value="EMIR"/>
</dbReference>
<name>A0A3L6FZ98_MAIZE</name>
<gene>
    <name evidence="3" type="primary">ATJ10_5</name>
    <name evidence="3" type="ORF">Zm00014a_002142</name>
</gene>
<evidence type="ECO:0000259" key="2">
    <source>
        <dbReference type="Pfam" id="PF14308"/>
    </source>
</evidence>
<feature type="domain" description="DNAJ-containing protein X-domain" evidence="2">
    <location>
        <begin position="92"/>
        <end position="155"/>
    </location>
</feature>
<dbReference type="PANTHER" id="PTHR44094">
    <property type="entry name" value="DNAJ HEAT SHOCK N-TERMINAL DOMAIN-CONTAINING PROTEIN"/>
    <property type="match status" value="1"/>
</dbReference>
<comment type="caution">
    <text evidence="3">The sequence shown here is derived from an EMBL/GenBank/DDBJ whole genome shotgun (WGS) entry which is preliminary data.</text>
</comment>
<dbReference type="PANTHER" id="PTHR44094:SF8">
    <property type="entry name" value="DNAJ HEAT SHOCK N-TERMINAL DOMAIN-CONTAINING PROTEIN-RELATED"/>
    <property type="match status" value="1"/>
</dbReference>
<organism evidence="3 4">
    <name type="scientific">Zea mays</name>
    <name type="common">Maize</name>
    <dbReference type="NCBI Taxonomy" id="4577"/>
    <lineage>
        <taxon>Eukaryota</taxon>
        <taxon>Viridiplantae</taxon>
        <taxon>Streptophyta</taxon>
        <taxon>Embryophyta</taxon>
        <taxon>Tracheophyta</taxon>
        <taxon>Spermatophyta</taxon>
        <taxon>Magnoliopsida</taxon>
        <taxon>Liliopsida</taxon>
        <taxon>Poales</taxon>
        <taxon>Poaceae</taxon>
        <taxon>PACMAD clade</taxon>
        <taxon>Panicoideae</taxon>
        <taxon>Andropogonodae</taxon>
        <taxon>Andropogoneae</taxon>
        <taxon>Tripsacinae</taxon>
        <taxon>Zea</taxon>
    </lineage>
</organism>
<evidence type="ECO:0000313" key="3">
    <source>
        <dbReference type="EMBL" id="PWZ40262.1"/>
    </source>
</evidence>